<feature type="transmembrane region" description="Helical" evidence="2">
    <location>
        <begin position="189"/>
        <end position="208"/>
    </location>
</feature>
<feature type="transmembrane region" description="Helical" evidence="2">
    <location>
        <begin position="49"/>
        <end position="70"/>
    </location>
</feature>
<accession>A0A6B2R0J6</accession>
<keyword evidence="2" id="KW-1133">Transmembrane helix</keyword>
<dbReference type="InterPro" id="IPR025333">
    <property type="entry name" value="DUF4239"/>
</dbReference>
<feature type="coiled-coil region" evidence="1">
    <location>
        <begin position="69"/>
        <end position="96"/>
    </location>
</feature>
<keyword evidence="2" id="KW-0472">Membrane</keyword>
<evidence type="ECO:0000256" key="2">
    <source>
        <dbReference type="SAM" id="Phobius"/>
    </source>
</evidence>
<reference evidence="3" key="1">
    <citation type="submission" date="2020-02" db="EMBL/GenBank/DDBJ databases">
        <authorList>
            <person name="Chen W.-M."/>
        </authorList>
    </citation>
    <scope>NUCLEOTIDE SEQUENCE</scope>
    <source>
        <strain evidence="3">NBD-18</strain>
    </source>
</reference>
<sequence length="263" mass="29828">MLETLYLKTNYISIILFYSGLGLAVMYGFYFLFRRVWPNLVPQDIDSDFIAGLHAALFTITFLTLGYSLANVSETIDKYQQDVASEANDIKELDLLLALYSAEKTQKFREDLREYANSIVVDEWPALSKHQGSDKTLELQRTLRKDMQDLNPTTGRELAVYSETIKALGKVVQDRSNRIANSSNSLNKLFFLTNNIGYIGVLIISALMLTQFTWIRFVALNIQVISVSFIFASSIVLDHPFSGSDKISPEPIEIIAKTQIRPY</sequence>
<dbReference type="Pfam" id="PF14023">
    <property type="entry name" value="Bestrophin-like"/>
    <property type="match status" value="1"/>
</dbReference>
<dbReference type="RefSeq" id="WP_163654838.1">
    <property type="nucleotide sequence ID" value="NZ_JAAGRN010000006.1"/>
</dbReference>
<evidence type="ECO:0000313" key="3">
    <source>
        <dbReference type="EMBL" id="NDY83538.1"/>
    </source>
</evidence>
<dbReference type="EMBL" id="JAAGRN010000006">
    <property type="protein sequence ID" value="NDY83538.1"/>
    <property type="molecule type" value="Genomic_DNA"/>
</dbReference>
<proteinExistence type="predicted"/>
<gene>
    <name evidence="3" type="ORF">G3I67_09870</name>
</gene>
<feature type="transmembrane region" description="Helical" evidence="2">
    <location>
        <begin position="12"/>
        <end position="33"/>
    </location>
</feature>
<dbReference type="AlphaFoldDB" id="A0A6B2R0J6"/>
<keyword evidence="2" id="KW-0812">Transmembrane</keyword>
<protein>
    <submittedName>
        <fullName evidence="3">DUF4239 domain-containing protein</fullName>
    </submittedName>
</protein>
<evidence type="ECO:0000256" key="1">
    <source>
        <dbReference type="SAM" id="Coils"/>
    </source>
</evidence>
<comment type="caution">
    <text evidence="3">The sequence shown here is derived from an EMBL/GenBank/DDBJ whole genome shotgun (WGS) entry which is preliminary data.</text>
</comment>
<organism evidence="3">
    <name type="scientific">Sheuella amnicola</name>
    <dbReference type="NCBI Taxonomy" id="2707330"/>
    <lineage>
        <taxon>Bacteria</taxon>
        <taxon>Pseudomonadati</taxon>
        <taxon>Pseudomonadota</taxon>
        <taxon>Betaproteobacteria</taxon>
        <taxon>Burkholderiales</taxon>
        <taxon>Alcaligenaceae</taxon>
        <taxon>Sheuella</taxon>
    </lineage>
</organism>
<feature type="transmembrane region" description="Helical" evidence="2">
    <location>
        <begin position="214"/>
        <end position="237"/>
    </location>
</feature>
<name>A0A6B2R0J6_9BURK</name>
<keyword evidence="1" id="KW-0175">Coiled coil</keyword>